<dbReference type="GO" id="GO:0016787">
    <property type="term" value="F:hydrolase activity"/>
    <property type="evidence" value="ECO:0007669"/>
    <property type="project" value="UniProtKB-KW"/>
</dbReference>
<evidence type="ECO:0000256" key="1">
    <source>
        <dbReference type="ARBA" id="ARBA00022801"/>
    </source>
</evidence>
<reference evidence="3" key="1">
    <citation type="submission" date="2016-04" db="EMBL/GenBank/DDBJ databases">
        <authorList>
            <person name="Evans L.H."/>
            <person name="Alamgir A."/>
            <person name="Owens N."/>
            <person name="Weber N.D."/>
            <person name="Virtaneva K."/>
            <person name="Barbian K."/>
            <person name="Babar A."/>
            <person name="Rosenke K."/>
        </authorList>
    </citation>
    <scope>NUCLEOTIDE SEQUENCE [LARGE SCALE GENOMIC DNA]</scope>
    <source>
        <strain evidence="3">CBS 101.48</strain>
    </source>
</reference>
<keyword evidence="4" id="KW-1185">Reference proteome</keyword>
<dbReference type="STRING" id="4829.A0A168LA93"/>
<dbReference type="InterPro" id="IPR050300">
    <property type="entry name" value="GDXG_lipolytic_enzyme"/>
</dbReference>
<evidence type="ECO:0000313" key="3">
    <source>
        <dbReference type="EMBL" id="SAL96386.1"/>
    </source>
</evidence>
<sequence length="336" mass="37720">MSLTSLRDWLILALLKYAFVAIRSSYSRFFVYCLQFLLNGVDDSWLLHDDDHGLWLGNHISSDKRENLLDRLAASDVVVLWIPGGGFRFDLKKLYLYTLMHWIKKLAAKDIKCTILLANYRHGPEHRFPAAMEDISVIHQWLINDMGVPVSKLIWGADDAGAAIVLDTLYNKIEHQDKPHSLLLSSPYIGLDAGGKSWHDNGELDILTAGTIDRMEAAYSSHIDDNEGDSDNEDFAPSTTIRTEAAFGYLQATDELAKHLPSRILVSVGGHEVLLDDAVWLVTKARESGCSDVSLLQIPNQIHLGALLGPPFIKDSLEWERSLDRWVDFVKAGLNR</sequence>
<organism evidence="3">
    <name type="scientific">Absidia glauca</name>
    <name type="common">Pin mould</name>
    <dbReference type="NCBI Taxonomy" id="4829"/>
    <lineage>
        <taxon>Eukaryota</taxon>
        <taxon>Fungi</taxon>
        <taxon>Fungi incertae sedis</taxon>
        <taxon>Mucoromycota</taxon>
        <taxon>Mucoromycotina</taxon>
        <taxon>Mucoromycetes</taxon>
        <taxon>Mucorales</taxon>
        <taxon>Cunninghamellaceae</taxon>
        <taxon>Absidia</taxon>
    </lineage>
</organism>
<dbReference type="InterPro" id="IPR013094">
    <property type="entry name" value="AB_hydrolase_3"/>
</dbReference>
<dbReference type="InParanoid" id="A0A168LA93"/>
<dbReference type="Proteomes" id="UP000078561">
    <property type="component" value="Unassembled WGS sequence"/>
</dbReference>
<name>A0A168LA93_ABSGL</name>
<dbReference type="InterPro" id="IPR029058">
    <property type="entry name" value="AB_hydrolase_fold"/>
</dbReference>
<dbReference type="Pfam" id="PF07859">
    <property type="entry name" value="Abhydrolase_3"/>
    <property type="match status" value="1"/>
</dbReference>
<dbReference type="PANTHER" id="PTHR48081:SF8">
    <property type="entry name" value="ALPHA_BETA HYDROLASE FOLD-3 DOMAIN-CONTAINING PROTEIN-RELATED"/>
    <property type="match status" value="1"/>
</dbReference>
<evidence type="ECO:0000313" key="4">
    <source>
        <dbReference type="Proteomes" id="UP000078561"/>
    </source>
</evidence>
<keyword evidence="1" id="KW-0378">Hydrolase</keyword>
<gene>
    <name evidence="3" type="primary">ABSGL_01784.1 scaffold 2142</name>
</gene>
<dbReference type="OrthoDB" id="408631at2759"/>
<proteinExistence type="predicted"/>
<dbReference type="EMBL" id="LT550954">
    <property type="protein sequence ID" value="SAL96386.1"/>
    <property type="molecule type" value="Genomic_DNA"/>
</dbReference>
<protein>
    <recommendedName>
        <fullName evidence="2">Alpha/beta hydrolase fold-3 domain-containing protein</fullName>
    </recommendedName>
</protein>
<feature type="domain" description="Alpha/beta hydrolase fold-3" evidence="2">
    <location>
        <begin position="80"/>
        <end position="303"/>
    </location>
</feature>
<dbReference type="AlphaFoldDB" id="A0A168LA93"/>
<dbReference type="Gene3D" id="3.40.50.1820">
    <property type="entry name" value="alpha/beta hydrolase"/>
    <property type="match status" value="1"/>
</dbReference>
<dbReference type="PANTHER" id="PTHR48081">
    <property type="entry name" value="AB HYDROLASE SUPERFAMILY PROTEIN C4A8.06C"/>
    <property type="match status" value="1"/>
</dbReference>
<accession>A0A168LA93</accession>
<dbReference type="OMA" id="NRMELAY"/>
<dbReference type="SUPFAM" id="SSF53474">
    <property type="entry name" value="alpha/beta-Hydrolases"/>
    <property type="match status" value="1"/>
</dbReference>
<evidence type="ECO:0000259" key="2">
    <source>
        <dbReference type="Pfam" id="PF07859"/>
    </source>
</evidence>